<evidence type="ECO:0000256" key="1">
    <source>
        <dbReference type="SAM" id="MobiDB-lite"/>
    </source>
</evidence>
<dbReference type="EMBL" id="KK852542">
    <property type="protein sequence ID" value="KDR21710.1"/>
    <property type="molecule type" value="Genomic_DNA"/>
</dbReference>
<organism evidence="3 4">
    <name type="scientific">Zootermopsis nevadensis</name>
    <name type="common">Dampwood termite</name>
    <dbReference type="NCBI Taxonomy" id="136037"/>
    <lineage>
        <taxon>Eukaryota</taxon>
        <taxon>Metazoa</taxon>
        <taxon>Ecdysozoa</taxon>
        <taxon>Arthropoda</taxon>
        <taxon>Hexapoda</taxon>
        <taxon>Insecta</taxon>
        <taxon>Pterygota</taxon>
        <taxon>Neoptera</taxon>
        <taxon>Polyneoptera</taxon>
        <taxon>Dictyoptera</taxon>
        <taxon>Blattodea</taxon>
        <taxon>Blattoidea</taxon>
        <taxon>Termitoidae</taxon>
        <taxon>Termopsidae</taxon>
        <taxon>Zootermopsis</taxon>
    </lineage>
</organism>
<feature type="compositionally biased region" description="Polar residues" evidence="1">
    <location>
        <begin position="514"/>
        <end position="529"/>
    </location>
</feature>
<sequence>MWISAAVVTLIAFTLLEPAEEVEAGHSRLVIHTPQRVKVIHRYHTSERYAKNYKYGHDYSHKPRKLHRSKKGRGRRGRYRKRYLRKVGRRTPFTGGKSYGMYNYAKHYRNWAPQRRPHATYRQHTYFPIQDSQEDGGHHADSNYHDGEDSSKESRPFENEIRAIDYYAQRNGNYDRHEVSKSSTWHQGSQHDDVNKNAFLSDNPSGWSHNQGYSTLPEFTNTHTSSGSHKFRSAAGQEFRMISNQNPGENQRFPLKNQNFEDGQEFRLNNQNPVGNKEFRFNNQNFQDGQEFRFNNENSAKRQDFRFKNQNFGADQEFRLKNYNSGHGQESRLSVQNYPFLQNTQLNSHKFGSGPTSAVTHDSRHNSQNFGGTHELQFNTHTQNSDQKSRLKDQNFGGVQNLWYNTQNSAERYKNQNSGSGGRDTEPSFSTSNGNSNTNRPHTGTEQSQNGADNFHPNPNSDDLYYKAFRSFSFRRNPTQSGTKAGQYNSFSGEDAFNAGVVPQSSSQKHHSSVTHNTGQNKWYNDGTGQNKDHDIGFFEGLEDINDKAGV</sequence>
<feature type="compositionally biased region" description="Low complexity" evidence="1">
    <location>
        <begin position="428"/>
        <end position="439"/>
    </location>
</feature>
<feature type="region of interest" description="Disordered" evidence="1">
    <location>
        <begin position="56"/>
        <end position="82"/>
    </location>
</feature>
<dbReference type="Proteomes" id="UP000027135">
    <property type="component" value="Unassembled WGS sequence"/>
</dbReference>
<feature type="chain" id="PRO_5001645302" evidence="2">
    <location>
        <begin position="25"/>
        <end position="551"/>
    </location>
</feature>
<evidence type="ECO:0000313" key="4">
    <source>
        <dbReference type="Proteomes" id="UP000027135"/>
    </source>
</evidence>
<evidence type="ECO:0000256" key="2">
    <source>
        <dbReference type="SAM" id="SignalP"/>
    </source>
</evidence>
<gene>
    <name evidence="3" type="ORF">L798_02767</name>
</gene>
<dbReference type="OrthoDB" id="8197492at2759"/>
<feature type="compositionally biased region" description="Polar residues" evidence="1">
    <location>
        <begin position="440"/>
        <end position="461"/>
    </location>
</feature>
<accession>A0A067RM96</accession>
<keyword evidence="2" id="KW-0732">Signal</keyword>
<feature type="region of interest" description="Disordered" evidence="1">
    <location>
        <begin position="496"/>
        <end position="529"/>
    </location>
</feature>
<feature type="region of interest" description="Disordered" evidence="1">
    <location>
        <begin position="130"/>
        <end position="157"/>
    </location>
</feature>
<name>A0A067RM96_ZOONE</name>
<feature type="region of interest" description="Disordered" evidence="1">
    <location>
        <begin position="178"/>
        <end position="206"/>
    </location>
</feature>
<dbReference type="InParanoid" id="A0A067RM96"/>
<feature type="signal peptide" evidence="2">
    <location>
        <begin position="1"/>
        <end position="24"/>
    </location>
</feature>
<feature type="compositionally biased region" description="Basic residues" evidence="1">
    <location>
        <begin position="62"/>
        <end position="82"/>
    </location>
</feature>
<protein>
    <submittedName>
        <fullName evidence="3">Uncharacterized protein</fullName>
    </submittedName>
</protein>
<feature type="region of interest" description="Disordered" evidence="1">
    <location>
        <begin position="412"/>
        <end position="462"/>
    </location>
</feature>
<feature type="compositionally biased region" description="Basic and acidic residues" evidence="1">
    <location>
        <begin position="135"/>
        <end position="157"/>
    </location>
</feature>
<evidence type="ECO:0000313" key="3">
    <source>
        <dbReference type="EMBL" id="KDR21710.1"/>
    </source>
</evidence>
<feature type="region of interest" description="Disordered" evidence="1">
    <location>
        <begin position="345"/>
        <end position="375"/>
    </location>
</feature>
<proteinExistence type="predicted"/>
<reference evidence="3 4" key="1">
    <citation type="journal article" date="2014" name="Nat. Commun.">
        <title>Molecular traces of alternative social organization in a termite genome.</title>
        <authorList>
            <person name="Terrapon N."/>
            <person name="Li C."/>
            <person name="Robertson H.M."/>
            <person name="Ji L."/>
            <person name="Meng X."/>
            <person name="Booth W."/>
            <person name="Chen Z."/>
            <person name="Childers C.P."/>
            <person name="Glastad K.M."/>
            <person name="Gokhale K."/>
            <person name="Gowin J."/>
            <person name="Gronenberg W."/>
            <person name="Hermansen R.A."/>
            <person name="Hu H."/>
            <person name="Hunt B.G."/>
            <person name="Huylmans A.K."/>
            <person name="Khalil S.M."/>
            <person name="Mitchell R.D."/>
            <person name="Munoz-Torres M.C."/>
            <person name="Mustard J.A."/>
            <person name="Pan H."/>
            <person name="Reese J.T."/>
            <person name="Scharf M.E."/>
            <person name="Sun F."/>
            <person name="Vogel H."/>
            <person name="Xiao J."/>
            <person name="Yang W."/>
            <person name="Yang Z."/>
            <person name="Yang Z."/>
            <person name="Zhou J."/>
            <person name="Zhu J."/>
            <person name="Brent C.S."/>
            <person name="Elsik C.G."/>
            <person name="Goodisman M.A."/>
            <person name="Liberles D.A."/>
            <person name="Roe R.M."/>
            <person name="Vargo E.L."/>
            <person name="Vilcinskas A."/>
            <person name="Wang J."/>
            <person name="Bornberg-Bauer E."/>
            <person name="Korb J."/>
            <person name="Zhang G."/>
            <person name="Liebig J."/>
        </authorList>
    </citation>
    <scope>NUCLEOTIDE SEQUENCE [LARGE SCALE GENOMIC DNA]</scope>
    <source>
        <tissue evidence="3">Whole organism</tissue>
    </source>
</reference>
<dbReference type="AlphaFoldDB" id="A0A067RM96"/>
<keyword evidence="4" id="KW-1185">Reference proteome</keyword>